<name>A0A914V9H4_9BILA</name>
<dbReference type="PANTHER" id="PTHR37433:SF15">
    <property type="entry name" value="PROTEIN CBG04492"/>
    <property type="match status" value="1"/>
</dbReference>
<dbReference type="PANTHER" id="PTHR37433">
    <property type="entry name" value="PROTEIN CBG25136-RELATED"/>
    <property type="match status" value="1"/>
</dbReference>
<protein>
    <submittedName>
        <fullName evidence="3">Uncharacterized protein</fullName>
    </submittedName>
</protein>
<dbReference type="Proteomes" id="UP000887566">
    <property type="component" value="Unplaced"/>
</dbReference>
<organism evidence="2 3">
    <name type="scientific">Plectus sambesii</name>
    <dbReference type="NCBI Taxonomy" id="2011161"/>
    <lineage>
        <taxon>Eukaryota</taxon>
        <taxon>Metazoa</taxon>
        <taxon>Ecdysozoa</taxon>
        <taxon>Nematoda</taxon>
        <taxon>Chromadorea</taxon>
        <taxon>Plectida</taxon>
        <taxon>Plectina</taxon>
        <taxon>Plectoidea</taxon>
        <taxon>Plectidae</taxon>
        <taxon>Plectus</taxon>
    </lineage>
</organism>
<feature type="signal peptide" evidence="1">
    <location>
        <begin position="1"/>
        <end position="24"/>
    </location>
</feature>
<dbReference type="WBParaSite" id="PSAMB.scaffold16763size1265.g37034.t1">
    <property type="protein sequence ID" value="PSAMB.scaffold16763size1265.g37034.t1"/>
    <property type="gene ID" value="PSAMB.scaffold16763size1265.g37034"/>
</dbReference>
<feature type="chain" id="PRO_5037644562" evidence="1">
    <location>
        <begin position="25"/>
        <end position="205"/>
    </location>
</feature>
<sequence length="205" mass="22570">MLQWRCALLLTPAFLLLWTDIVRADVLCHSCFADCRTGANGRIDPTSCDCQGDTCSGPYCFAKIEIFPEEYTAVIQKGCATEIPGGQAGCQYAGHADSTHCYCEGDRCNTASSLNDFKTNPLPTVECCECSEPHGDHCPGHSCLRKCRGNYCLLDFDGIEQGCGTGYPRLQNFMRTKHYADWQGRMTCARYQASLNTIVHGCTCT</sequence>
<evidence type="ECO:0000313" key="3">
    <source>
        <dbReference type="WBParaSite" id="PSAMB.scaffold16763size1265.g37034.t1"/>
    </source>
</evidence>
<accession>A0A914V9H4</accession>
<keyword evidence="1" id="KW-0732">Signal</keyword>
<reference evidence="3" key="1">
    <citation type="submission" date="2022-11" db="UniProtKB">
        <authorList>
            <consortium name="WormBaseParasite"/>
        </authorList>
    </citation>
    <scope>IDENTIFICATION</scope>
</reference>
<dbReference type="AlphaFoldDB" id="A0A914V9H4"/>
<evidence type="ECO:0000313" key="2">
    <source>
        <dbReference type="Proteomes" id="UP000887566"/>
    </source>
</evidence>
<evidence type="ECO:0000256" key="1">
    <source>
        <dbReference type="SAM" id="SignalP"/>
    </source>
</evidence>
<keyword evidence="2" id="KW-1185">Reference proteome</keyword>
<proteinExistence type="predicted"/>